<feature type="region of interest" description="Disordered" evidence="11">
    <location>
        <begin position="1"/>
        <end position="43"/>
    </location>
</feature>
<proteinExistence type="inferred from homology"/>
<dbReference type="InterPro" id="IPR006097">
    <property type="entry name" value="Glu/Leu/Phe/Val/Trp_DH_dimer"/>
</dbReference>
<keyword evidence="4 10" id="KW-0560">Oxidoreductase</keyword>
<evidence type="ECO:0000256" key="11">
    <source>
        <dbReference type="SAM" id="MobiDB-lite"/>
    </source>
</evidence>
<evidence type="ECO:0000256" key="4">
    <source>
        <dbReference type="ARBA" id="ARBA00023002"/>
    </source>
</evidence>
<sequence length="451" mass="49465">RQGEGPLLRAGNCGLKGQPLQGHPSLPWSRASQRTSPPPPPCPTAWARHRAAALGSAAGQPDFFRRVEGFFHCASIMEDKLVEDLKAREGSEEQKRVRGIMQIIKPCNHVLSLSFPIWRQDSSWEVIQGYQVQHRQHRTPCQGGSTEVSVDEVKALASLRTVHVPFGGAKAGVMINPKNYTDNELGKITRRFTMELAKKGFIGLGIVVPAPDMSGEREMSWISDTCASTIGHYAVNALAYGTGKPISPEWISATGWGVFHGIKNFINEASYVSILEMTPGFGDKTFVVQGFGNVGLHSMRYLHRFGAKCVGVGASDGSLWNPDGIDPKELEDFKLQHGSILDFSEAELYEGGILEAGCDILIPAASEKQLPKSSTSRIKAKIIAEGAHGPTTLEADKIFLERNILVIPYLYLNGGGGVTISYFEWPKNLNHIYGCLTFIYERDSNYHLLIS</sequence>
<keyword evidence="14" id="KW-1185">Reference proteome</keyword>
<dbReference type="Pfam" id="PF02812">
    <property type="entry name" value="ELFV_dehydrog_N"/>
    <property type="match status" value="1"/>
</dbReference>
<dbReference type="PANTHER" id="PTHR11606:SF13">
    <property type="entry name" value="GLUTAMATE DEHYDROGENASE 1, MITOCHONDRIAL"/>
    <property type="match status" value="1"/>
</dbReference>
<evidence type="ECO:0000256" key="1">
    <source>
        <dbReference type="ARBA" id="ARBA00004173"/>
    </source>
</evidence>
<dbReference type="Ensembl" id="ENSMLUT00000017035.2">
    <property type="protein sequence ID" value="ENSMLUP00000015530.2"/>
    <property type="gene ID" value="ENSMLUG00000017031.2"/>
</dbReference>
<keyword evidence="5" id="KW-0496">Mitochondrion</keyword>
<comment type="similarity">
    <text evidence="2 10">Belongs to the Glu/Leu/Phe/Val dehydrogenases family.</text>
</comment>
<dbReference type="HOGENOM" id="CLU_025763_1_0_1"/>
<dbReference type="eggNOG" id="KOG2250">
    <property type="taxonomic scope" value="Eukaryota"/>
</dbReference>
<evidence type="ECO:0000256" key="5">
    <source>
        <dbReference type="ARBA" id="ARBA00023128"/>
    </source>
</evidence>
<dbReference type="PRINTS" id="PR00082">
    <property type="entry name" value="GLFDHDRGNASE"/>
</dbReference>
<comment type="catalytic activity">
    <reaction evidence="9">
        <text>L-glutamate + NADP(+) + H2O = 2-oxoglutarate + NH4(+) + NADPH + H(+)</text>
        <dbReference type="Rhea" id="RHEA:11612"/>
        <dbReference type="ChEBI" id="CHEBI:15377"/>
        <dbReference type="ChEBI" id="CHEBI:15378"/>
        <dbReference type="ChEBI" id="CHEBI:16810"/>
        <dbReference type="ChEBI" id="CHEBI:28938"/>
        <dbReference type="ChEBI" id="CHEBI:29985"/>
        <dbReference type="ChEBI" id="CHEBI:57783"/>
        <dbReference type="ChEBI" id="CHEBI:58349"/>
        <dbReference type="EC" id="1.4.1.3"/>
    </reaction>
</comment>
<evidence type="ECO:0000256" key="8">
    <source>
        <dbReference type="ARBA" id="ARBA00047867"/>
    </source>
</evidence>
<dbReference type="EC" id="1.4.1.3" evidence="3"/>
<reference evidence="13" key="3">
    <citation type="submission" date="2025-09" db="UniProtKB">
        <authorList>
            <consortium name="Ensembl"/>
        </authorList>
    </citation>
    <scope>IDENTIFICATION</scope>
</reference>
<dbReference type="STRING" id="59463.ENSMLUP00000015530"/>
<dbReference type="GO" id="GO:0006538">
    <property type="term" value="P:L-glutamate catabolic process"/>
    <property type="evidence" value="ECO:0007669"/>
    <property type="project" value="TreeGrafter"/>
</dbReference>
<dbReference type="SMART" id="SM00839">
    <property type="entry name" value="ELFV_dehydrog"/>
    <property type="match status" value="1"/>
</dbReference>
<dbReference type="InterPro" id="IPR006096">
    <property type="entry name" value="Glu/Leu/Phe/Val/Trp_DH_C"/>
</dbReference>
<dbReference type="GO" id="GO:0004352">
    <property type="term" value="F:glutamate dehydrogenase (NAD+) activity"/>
    <property type="evidence" value="ECO:0007669"/>
    <property type="project" value="TreeGrafter"/>
</dbReference>
<dbReference type="EMBL" id="AAPE02063558">
    <property type="status" value="NOT_ANNOTATED_CDS"/>
    <property type="molecule type" value="Genomic_DNA"/>
</dbReference>
<evidence type="ECO:0000256" key="10">
    <source>
        <dbReference type="RuleBase" id="RU004417"/>
    </source>
</evidence>
<dbReference type="GO" id="GO:0005739">
    <property type="term" value="C:mitochondrion"/>
    <property type="evidence" value="ECO:0007669"/>
    <property type="project" value="UniProtKB-SubCell"/>
</dbReference>
<dbReference type="SUPFAM" id="SSF51735">
    <property type="entry name" value="NAD(P)-binding Rossmann-fold domains"/>
    <property type="match status" value="1"/>
</dbReference>
<dbReference type="SUPFAM" id="SSF53223">
    <property type="entry name" value="Aminoacid dehydrogenase-like, N-terminal domain"/>
    <property type="match status" value="1"/>
</dbReference>
<dbReference type="InParanoid" id="G1PVY2"/>
<comment type="subcellular location">
    <subcellularLocation>
        <location evidence="1">Mitochondrion</location>
    </subcellularLocation>
</comment>
<dbReference type="PANTHER" id="PTHR11606">
    <property type="entry name" value="GLUTAMATE DEHYDROGENASE"/>
    <property type="match status" value="1"/>
</dbReference>
<comment type="subunit">
    <text evidence="7">Homohexamer. Interacts with HADH; this interaction inhibits the activation of GLUD1.</text>
</comment>
<reference evidence="13" key="2">
    <citation type="submission" date="2025-08" db="UniProtKB">
        <authorList>
            <consortium name="Ensembl"/>
        </authorList>
    </citation>
    <scope>IDENTIFICATION</scope>
</reference>
<evidence type="ECO:0000313" key="13">
    <source>
        <dbReference type="Ensembl" id="ENSMLUP00000015530.2"/>
    </source>
</evidence>
<dbReference type="Gene3D" id="3.40.50.720">
    <property type="entry name" value="NAD(P)-binding Rossmann-like Domain"/>
    <property type="match status" value="1"/>
</dbReference>
<dbReference type="InterPro" id="IPR006095">
    <property type="entry name" value="Glu/Leu/Phe/Val/Trp_DH"/>
</dbReference>
<dbReference type="InterPro" id="IPR033524">
    <property type="entry name" value="Glu/Leu/Phe/Val_DH_AS"/>
</dbReference>
<evidence type="ECO:0000256" key="9">
    <source>
        <dbReference type="ARBA" id="ARBA00048577"/>
    </source>
</evidence>
<dbReference type="GeneTree" id="ENSGT00390000000854"/>
<dbReference type="PROSITE" id="PS00074">
    <property type="entry name" value="GLFV_DEHYDROGENASE"/>
    <property type="match status" value="1"/>
</dbReference>
<evidence type="ECO:0000313" key="14">
    <source>
        <dbReference type="Proteomes" id="UP000001074"/>
    </source>
</evidence>
<protein>
    <recommendedName>
        <fullName evidence="6">Glutamate dehydrogenase 1, mitochondrial</fullName>
        <ecNumber evidence="3">1.4.1.3</ecNumber>
    </recommendedName>
</protein>
<feature type="domain" description="Glutamate/phenylalanine/leucine/valine/L-tryptophan dehydrogenase C-terminal" evidence="12">
    <location>
        <begin position="243"/>
        <end position="448"/>
    </location>
</feature>
<name>G1PVY2_MYOLU</name>
<dbReference type="InterPro" id="IPR036291">
    <property type="entry name" value="NAD(P)-bd_dom_sf"/>
</dbReference>
<evidence type="ECO:0000259" key="12">
    <source>
        <dbReference type="SMART" id="SM00839"/>
    </source>
</evidence>
<dbReference type="FunFam" id="3.40.50.720:FF:000100">
    <property type="entry name" value="Glutamate dehydrogenase 1, mitochondrial"/>
    <property type="match status" value="1"/>
</dbReference>
<comment type="catalytic activity">
    <reaction evidence="8">
        <text>L-glutamate + NAD(+) + H2O = 2-oxoglutarate + NH4(+) + NADH + H(+)</text>
        <dbReference type="Rhea" id="RHEA:15133"/>
        <dbReference type="ChEBI" id="CHEBI:15377"/>
        <dbReference type="ChEBI" id="CHEBI:15378"/>
        <dbReference type="ChEBI" id="CHEBI:16810"/>
        <dbReference type="ChEBI" id="CHEBI:28938"/>
        <dbReference type="ChEBI" id="CHEBI:29985"/>
        <dbReference type="ChEBI" id="CHEBI:57540"/>
        <dbReference type="ChEBI" id="CHEBI:57945"/>
        <dbReference type="EC" id="1.4.1.3"/>
    </reaction>
</comment>
<dbReference type="InterPro" id="IPR033922">
    <property type="entry name" value="NAD_bind_Glu_DH"/>
</dbReference>
<dbReference type="AlphaFoldDB" id="G1PVY2"/>
<evidence type="ECO:0000256" key="3">
    <source>
        <dbReference type="ARBA" id="ARBA00012889"/>
    </source>
</evidence>
<evidence type="ECO:0000256" key="7">
    <source>
        <dbReference type="ARBA" id="ARBA00047084"/>
    </source>
</evidence>
<accession>G1PVY2</accession>
<organism evidence="13 14">
    <name type="scientific">Myotis lucifugus</name>
    <name type="common">Little brown bat</name>
    <dbReference type="NCBI Taxonomy" id="59463"/>
    <lineage>
        <taxon>Eukaryota</taxon>
        <taxon>Metazoa</taxon>
        <taxon>Chordata</taxon>
        <taxon>Craniata</taxon>
        <taxon>Vertebrata</taxon>
        <taxon>Euteleostomi</taxon>
        <taxon>Mammalia</taxon>
        <taxon>Eutheria</taxon>
        <taxon>Laurasiatheria</taxon>
        <taxon>Chiroptera</taxon>
        <taxon>Yangochiroptera</taxon>
        <taxon>Vespertilionidae</taxon>
        <taxon>Myotis</taxon>
    </lineage>
</organism>
<dbReference type="Gene3D" id="3.40.50.10860">
    <property type="entry name" value="Leucine Dehydrogenase, chain A, domain 1"/>
    <property type="match status" value="1"/>
</dbReference>
<dbReference type="Pfam" id="PF00208">
    <property type="entry name" value="ELFV_dehydrog"/>
    <property type="match status" value="1"/>
</dbReference>
<evidence type="ECO:0000256" key="2">
    <source>
        <dbReference type="ARBA" id="ARBA00006382"/>
    </source>
</evidence>
<dbReference type="Proteomes" id="UP000001074">
    <property type="component" value="Unassembled WGS sequence"/>
</dbReference>
<dbReference type="Gene3D" id="1.10.287.140">
    <property type="match status" value="1"/>
</dbReference>
<dbReference type="CDD" id="cd01076">
    <property type="entry name" value="NAD_bind_1_Glu_DH"/>
    <property type="match status" value="1"/>
</dbReference>
<evidence type="ECO:0000256" key="6">
    <source>
        <dbReference type="ARBA" id="ARBA00040147"/>
    </source>
</evidence>
<reference evidence="13 14" key="1">
    <citation type="journal article" date="2011" name="Nature">
        <title>A high-resolution map of human evolutionary constraint using 29 mammals.</title>
        <authorList>
            <person name="Lindblad-Toh K."/>
            <person name="Garber M."/>
            <person name="Zuk O."/>
            <person name="Lin M.F."/>
            <person name="Parker B.J."/>
            <person name="Washietl S."/>
            <person name="Kheradpour P."/>
            <person name="Ernst J."/>
            <person name="Jordan G."/>
            <person name="Mauceli E."/>
            <person name="Ward L.D."/>
            <person name="Lowe C.B."/>
            <person name="Holloway A.K."/>
            <person name="Clamp M."/>
            <person name="Gnerre S."/>
            <person name="Alfoldi J."/>
            <person name="Beal K."/>
            <person name="Chang J."/>
            <person name="Clawson H."/>
            <person name="Cuff J."/>
            <person name="Di Palma F."/>
            <person name="Fitzgerald S."/>
            <person name="Flicek P."/>
            <person name="Guttman M."/>
            <person name="Hubisz M.J."/>
            <person name="Jaffe D.B."/>
            <person name="Jungreis I."/>
            <person name="Kent W.J."/>
            <person name="Kostka D."/>
            <person name="Lara M."/>
            <person name="Martins A.L."/>
            <person name="Massingham T."/>
            <person name="Moltke I."/>
            <person name="Raney B.J."/>
            <person name="Rasmussen M.D."/>
            <person name="Robinson J."/>
            <person name="Stark A."/>
            <person name="Vilella A.J."/>
            <person name="Wen J."/>
            <person name="Xie X."/>
            <person name="Zody M.C."/>
            <person name="Baldwin J."/>
            <person name="Bloom T."/>
            <person name="Chin C.W."/>
            <person name="Heiman D."/>
            <person name="Nicol R."/>
            <person name="Nusbaum C."/>
            <person name="Young S."/>
            <person name="Wilkinson J."/>
            <person name="Worley K.C."/>
            <person name="Kovar C.L."/>
            <person name="Muzny D.M."/>
            <person name="Gibbs R.A."/>
            <person name="Cree A."/>
            <person name="Dihn H.H."/>
            <person name="Fowler G."/>
            <person name="Jhangiani S."/>
            <person name="Joshi V."/>
            <person name="Lee S."/>
            <person name="Lewis L.R."/>
            <person name="Nazareth L.V."/>
            <person name="Okwuonu G."/>
            <person name="Santibanez J."/>
            <person name="Warren W.C."/>
            <person name="Mardis E.R."/>
            <person name="Weinstock G.M."/>
            <person name="Wilson R.K."/>
            <person name="Delehaunty K."/>
            <person name="Dooling D."/>
            <person name="Fronik C."/>
            <person name="Fulton L."/>
            <person name="Fulton B."/>
            <person name="Graves T."/>
            <person name="Minx P."/>
            <person name="Sodergren E."/>
            <person name="Birney E."/>
            <person name="Margulies E.H."/>
            <person name="Herrero J."/>
            <person name="Green E.D."/>
            <person name="Haussler D."/>
            <person name="Siepel A."/>
            <person name="Goldman N."/>
            <person name="Pollard K.S."/>
            <person name="Pedersen J.S."/>
            <person name="Lander E.S."/>
            <person name="Kellis M."/>
        </authorList>
    </citation>
    <scope>NUCLEOTIDE SEQUENCE [LARGE SCALE GENOMIC DNA]</scope>
</reference>
<dbReference type="InterPro" id="IPR046346">
    <property type="entry name" value="Aminoacid_DH-like_N_sf"/>
</dbReference>